<dbReference type="GO" id="GO:0035312">
    <property type="term" value="F:5'-3' DNA exonuclease activity"/>
    <property type="evidence" value="ECO:0007669"/>
    <property type="project" value="TreeGrafter"/>
</dbReference>
<name>A0A3T1D1F7_9BACL</name>
<dbReference type="Gene3D" id="3.20.20.140">
    <property type="entry name" value="Metal-dependent hydrolases"/>
    <property type="match status" value="1"/>
</dbReference>
<reference evidence="1 2" key="1">
    <citation type="submission" date="2019-01" db="EMBL/GenBank/DDBJ databases">
        <title>Complete genome sequence of Cohnella hallensis HS21 isolated from Korean fir (Abies koreana) rhizospheric soil.</title>
        <authorList>
            <person name="Jiang L."/>
            <person name="Kang S.W."/>
            <person name="Kim S."/>
            <person name="Jung J."/>
            <person name="Kim C.Y."/>
            <person name="Kim D.H."/>
            <person name="Kim S.W."/>
            <person name="Lee J."/>
        </authorList>
    </citation>
    <scope>NUCLEOTIDE SEQUENCE [LARGE SCALE GENOMIC DNA]</scope>
    <source>
        <strain evidence="1 2">HS21</strain>
    </source>
</reference>
<protein>
    <submittedName>
        <fullName evidence="1">Phosphotransferase</fullName>
    </submittedName>
</protein>
<dbReference type="OrthoDB" id="9804333at2"/>
<dbReference type="PANTHER" id="PTHR42924:SF3">
    <property type="entry name" value="POLYMERASE_HISTIDINOL PHOSPHATASE N-TERMINAL DOMAIN-CONTAINING PROTEIN"/>
    <property type="match status" value="1"/>
</dbReference>
<dbReference type="GO" id="GO:0016740">
    <property type="term" value="F:transferase activity"/>
    <property type="evidence" value="ECO:0007669"/>
    <property type="project" value="UniProtKB-KW"/>
</dbReference>
<dbReference type="GO" id="GO:0004534">
    <property type="term" value="F:5'-3' RNA exonuclease activity"/>
    <property type="evidence" value="ECO:0007669"/>
    <property type="project" value="TreeGrafter"/>
</dbReference>
<evidence type="ECO:0000313" key="2">
    <source>
        <dbReference type="Proteomes" id="UP000289856"/>
    </source>
</evidence>
<dbReference type="PANTHER" id="PTHR42924">
    <property type="entry name" value="EXONUCLEASE"/>
    <property type="match status" value="1"/>
</dbReference>
<accession>A0A3T1D1F7</accession>
<organism evidence="1 2">
    <name type="scientific">Cohnella abietis</name>
    <dbReference type="NCBI Taxonomy" id="2507935"/>
    <lineage>
        <taxon>Bacteria</taxon>
        <taxon>Bacillati</taxon>
        <taxon>Bacillota</taxon>
        <taxon>Bacilli</taxon>
        <taxon>Bacillales</taxon>
        <taxon>Paenibacillaceae</taxon>
        <taxon>Cohnella</taxon>
    </lineage>
</organism>
<proteinExistence type="predicted"/>
<dbReference type="SUPFAM" id="SSF89550">
    <property type="entry name" value="PHP domain-like"/>
    <property type="match status" value="1"/>
</dbReference>
<dbReference type="RefSeq" id="WP_130606092.1">
    <property type="nucleotide sequence ID" value="NZ_AP019400.1"/>
</dbReference>
<evidence type="ECO:0000313" key="1">
    <source>
        <dbReference type="EMBL" id="BBI31930.1"/>
    </source>
</evidence>
<sequence>MGTDPIIYLDGSKRKYKGNIHTHSTRSDGQYAPEVVINAYKNKGYDFMCLSDHEIYFKSNAHDDDHFIMLDGYEMACEMSWQKTGQQYHVHGLLDESLNSDSEFEHDEEHEKPDYEDLGTIQSMIDDMRNRGNLIIMNHPEWSRNKLDDLLKLQGYFAIEIYNHQSELDEAVGYGVKHWDYLLKNGRKVFGIAADDAHGGDMNTAISEFFGGWVCVEAEKLQQQSIISALKSGHYYSSNGPEIFDLRVEDGFLHIECSPVKFIRFITHPFNGRTLYHKDASLITKGSYRVEGLEQYIRVECVDFEGNVAWSNPIFPSELY</sequence>
<dbReference type="KEGG" id="cohn:KCTCHS21_13290"/>
<keyword evidence="2" id="KW-1185">Reference proteome</keyword>
<dbReference type="AlphaFoldDB" id="A0A3T1D1F7"/>
<dbReference type="Proteomes" id="UP000289856">
    <property type="component" value="Chromosome"/>
</dbReference>
<gene>
    <name evidence="1" type="ORF">KCTCHS21_13290</name>
</gene>
<dbReference type="EMBL" id="AP019400">
    <property type="protein sequence ID" value="BBI31930.1"/>
    <property type="molecule type" value="Genomic_DNA"/>
</dbReference>
<dbReference type="InterPro" id="IPR016195">
    <property type="entry name" value="Pol/histidinol_Pase-like"/>
</dbReference>
<keyword evidence="1" id="KW-0808">Transferase</keyword>
<dbReference type="InterPro" id="IPR052018">
    <property type="entry name" value="PHP_domain"/>
</dbReference>